<dbReference type="PANTHER" id="PTHR33545">
    <property type="entry name" value="UPF0750 MEMBRANE PROTEIN YITT-RELATED"/>
    <property type="match status" value="1"/>
</dbReference>
<evidence type="ECO:0000256" key="2">
    <source>
        <dbReference type="ARBA" id="ARBA00022475"/>
    </source>
</evidence>
<dbReference type="Proteomes" id="UP000034455">
    <property type="component" value="Unassembled WGS sequence"/>
</dbReference>
<keyword evidence="4 6" id="KW-1133">Transmembrane helix</keyword>
<feature type="transmembrane region" description="Helical" evidence="6">
    <location>
        <begin position="52"/>
        <end position="71"/>
    </location>
</feature>
<evidence type="ECO:0000313" key="8">
    <source>
        <dbReference type="Proteomes" id="UP000034455"/>
    </source>
</evidence>
<dbReference type="Pfam" id="PF02588">
    <property type="entry name" value="YitT_membrane"/>
    <property type="match status" value="1"/>
</dbReference>
<evidence type="ECO:0000256" key="6">
    <source>
        <dbReference type="SAM" id="Phobius"/>
    </source>
</evidence>
<dbReference type="PANTHER" id="PTHR33545:SF4">
    <property type="entry name" value="UPF0750 MEMBRANE PROTEIN YXKD"/>
    <property type="match status" value="1"/>
</dbReference>
<gene>
    <name evidence="7" type="ORF">UF66_2076</name>
</gene>
<keyword evidence="2" id="KW-1003">Cell membrane</keyword>
<evidence type="ECO:0000256" key="3">
    <source>
        <dbReference type="ARBA" id="ARBA00022692"/>
    </source>
</evidence>
<keyword evidence="5 6" id="KW-0472">Membrane</keyword>
<dbReference type="InterPro" id="IPR051461">
    <property type="entry name" value="UPF0750_membrane"/>
</dbReference>
<dbReference type="InterPro" id="IPR003740">
    <property type="entry name" value="YitT"/>
</dbReference>
<evidence type="ECO:0000256" key="1">
    <source>
        <dbReference type="ARBA" id="ARBA00004651"/>
    </source>
</evidence>
<comment type="caution">
    <text evidence="7">The sequence shown here is derived from an EMBL/GenBank/DDBJ whole genome shotgun (WGS) entry which is preliminary data.</text>
</comment>
<protein>
    <submittedName>
        <fullName evidence="7">Putative membrane protein</fullName>
    </submittedName>
</protein>
<evidence type="ECO:0000256" key="5">
    <source>
        <dbReference type="ARBA" id="ARBA00023136"/>
    </source>
</evidence>
<organism evidence="7 8">
    <name type="scientific">Staphylococcus cohnii subsp. cohnii</name>
    <dbReference type="NCBI Taxonomy" id="74704"/>
    <lineage>
        <taxon>Bacteria</taxon>
        <taxon>Bacillati</taxon>
        <taxon>Bacillota</taxon>
        <taxon>Bacilli</taxon>
        <taxon>Bacillales</taxon>
        <taxon>Staphylococcaceae</taxon>
        <taxon>Staphylococcus</taxon>
        <taxon>Staphylococcus cohnii species complex</taxon>
    </lineage>
</organism>
<dbReference type="PATRIC" id="fig|74704.6.peg.2134"/>
<dbReference type="EMBL" id="LAKJ01000004">
    <property type="protein sequence ID" value="KKI64893.1"/>
    <property type="molecule type" value="Genomic_DNA"/>
</dbReference>
<dbReference type="GO" id="GO:0005886">
    <property type="term" value="C:plasma membrane"/>
    <property type="evidence" value="ECO:0007669"/>
    <property type="project" value="UniProtKB-SubCell"/>
</dbReference>
<evidence type="ECO:0000256" key="4">
    <source>
        <dbReference type="ARBA" id="ARBA00022989"/>
    </source>
</evidence>
<name>A0A0M2P4P7_STACC</name>
<sequence>MSALIKNHYKSIILCLVGTFINAIGVNCFLLGSNLGDGGTVGIALALKYTLGFSPAWSSLVINTIVVFVGWKYLSKTIAVYTVISNTALSFFFKSN</sequence>
<comment type="subcellular location">
    <subcellularLocation>
        <location evidence="1">Cell membrane</location>
        <topology evidence="1">Multi-pass membrane protein</topology>
    </subcellularLocation>
</comment>
<accession>A0A0M2P4P7</accession>
<evidence type="ECO:0000313" key="7">
    <source>
        <dbReference type="EMBL" id="KKI64893.1"/>
    </source>
</evidence>
<feature type="transmembrane region" description="Helical" evidence="6">
    <location>
        <begin position="12"/>
        <end position="32"/>
    </location>
</feature>
<reference evidence="7 8" key="1">
    <citation type="submission" date="2015-03" db="EMBL/GenBank/DDBJ databases">
        <title>Genome Assembly of Staphylococcus cohnii subsp. cohnii strain G22B2.</title>
        <authorList>
            <person name="Nair G."/>
            <person name="Kaur G."/>
            <person name="Khatri I."/>
            <person name="Singh N.K."/>
            <person name="Sathyabama S."/>
            <person name="Maurya S.K."/>
            <person name="Subramanian S."/>
            <person name="Agrewala J.N."/>
            <person name="Mayilraj S."/>
        </authorList>
    </citation>
    <scope>NUCLEOTIDE SEQUENCE [LARGE SCALE GENOMIC DNA]</scope>
    <source>
        <strain evidence="7 8">G22B2</strain>
    </source>
</reference>
<dbReference type="AlphaFoldDB" id="A0A0M2P4P7"/>
<proteinExistence type="predicted"/>
<keyword evidence="3 6" id="KW-0812">Transmembrane</keyword>